<organism evidence="2 4">
    <name type="scientific">Puccinia graminis f. sp. tritici</name>
    <dbReference type="NCBI Taxonomy" id="56615"/>
    <lineage>
        <taxon>Eukaryota</taxon>
        <taxon>Fungi</taxon>
        <taxon>Dikarya</taxon>
        <taxon>Basidiomycota</taxon>
        <taxon>Pucciniomycotina</taxon>
        <taxon>Pucciniomycetes</taxon>
        <taxon>Pucciniales</taxon>
        <taxon>Pucciniaceae</taxon>
        <taxon>Puccinia</taxon>
    </lineage>
</organism>
<proteinExistence type="predicted"/>
<evidence type="ECO:0000313" key="1">
    <source>
        <dbReference type="EMBL" id="KAA1075358.1"/>
    </source>
</evidence>
<dbReference type="EMBL" id="VDEP01000179">
    <property type="protein sequence ID" value="KAA1125383.1"/>
    <property type="molecule type" value="Genomic_DNA"/>
</dbReference>
<evidence type="ECO:0000313" key="3">
    <source>
        <dbReference type="Proteomes" id="UP000324748"/>
    </source>
</evidence>
<dbReference type="EMBL" id="VSWC01000157">
    <property type="protein sequence ID" value="KAA1075358.1"/>
    <property type="molecule type" value="Genomic_DNA"/>
</dbReference>
<name>A0A5B0RKB5_PUCGR</name>
<evidence type="ECO:0000313" key="2">
    <source>
        <dbReference type="EMBL" id="KAA1125383.1"/>
    </source>
</evidence>
<protein>
    <submittedName>
        <fullName evidence="2">Uncharacterized protein</fullName>
    </submittedName>
</protein>
<dbReference type="Proteomes" id="UP000324748">
    <property type="component" value="Unassembled WGS sequence"/>
</dbReference>
<comment type="caution">
    <text evidence="2">The sequence shown here is derived from an EMBL/GenBank/DDBJ whole genome shotgun (WGS) entry which is preliminary data.</text>
</comment>
<gene>
    <name evidence="1" type="ORF">PGT21_034178</name>
    <name evidence="2" type="ORF">PGTUg99_017446</name>
</gene>
<reference evidence="3 4" key="1">
    <citation type="submission" date="2019-05" db="EMBL/GenBank/DDBJ databases">
        <title>Emergence of the Ug99 lineage of the wheat stem rust pathogen through somatic hybridization.</title>
        <authorList>
            <person name="Li F."/>
            <person name="Upadhyaya N.M."/>
            <person name="Sperschneider J."/>
            <person name="Matny O."/>
            <person name="Nguyen-Phuc H."/>
            <person name="Mago R."/>
            <person name="Raley C."/>
            <person name="Miller M.E."/>
            <person name="Silverstein K.A.T."/>
            <person name="Henningsen E."/>
            <person name="Hirsch C.D."/>
            <person name="Visser B."/>
            <person name="Pretorius Z.A."/>
            <person name="Steffenson B.J."/>
            <person name="Schwessinger B."/>
            <person name="Dodds P.N."/>
            <person name="Figueroa M."/>
        </authorList>
    </citation>
    <scope>NUCLEOTIDE SEQUENCE [LARGE SCALE GENOMIC DNA]</scope>
    <source>
        <strain evidence="1">21-0</strain>
        <strain evidence="2 4">Ug99</strain>
    </source>
</reference>
<keyword evidence="3" id="KW-1185">Reference proteome</keyword>
<dbReference type="AlphaFoldDB" id="A0A5B0RKB5"/>
<accession>A0A5B0RKB5</accession>
<dbReference type="Proteomes" id="UP000325313">
    <property type="component" value="Unassembled WGS sequence"/>
</dbReference>
<evidence type="ECO:0000313" key="4">
    <source>
        <dbReference type="Proteomes" id="UP000325313"/>
    </source>
</evidence>
<sequence>MVLGVGMDKYRITKAEKLDVNRLKRMLAIKFGKLSSRKFDIPKGLGIVEKCAHHLTETSTLILPWIFLDRIIPPGTPSINTRLTSIVFVVFVKLPGCHNELPAPINPRRVE</sequence>